<dbReference type="OrthoDB" id="1442507at2"/>
<keyword evidence="3" id="KW-1185">Reference proteome</keyword>
<organism evidence="2 3">
    <name type="scientific">Dokdonia pacifica</name>
    <dbReference type="NCBI Taxonomy" id="1627892"/>
    <lineage>
        <taxon>Bacteria</taxon>
        <taxon>Pseudomonadati</taxon>
        <taxon>Bacteroidota</taxon>
        <taxon>Flavobacteriia</taxon>
        <taxon>Flavobacteriales</taxon>
        <taxon>Flavobacteriaceae</taxon>
        <taxon>Dokdonia</taxon>
    </lineage>
</organism>
<dbReference type="EMBL" id="FZNY01000003">
    <property type="protein sequence ID" value="SNR84270.1"/>
    <property type="molecule type" value="Genomic_DNA"/>
</dbReference>
<keyword evidence="1" id="KW-1133">Transmembrane helix</keyword>
<sequence length="140" mass="15852">MKENEEKLIDQVVSKAVQKVSVKSPSHDFTKTLMHTIKTAQASQTTIVYQPLISKRIWSLLAVVFALLIGFVGIRNIELTTVSEVVQKVSDKLPSFDVPTWELFSFDTSVETTSPFVYGAIILAGFLFLEIVILKRKYKW</sequence>
<feature type="transmembrane region" description="Helical" evidence="1">
    <location>
        <begin position="116"/>
        <end position="134"/>
    </location>
</feature>
<evidence type="ECO:0000313" key="3">
    <source>
        <dbReference type="Proteomes" id="UP000198379"/>
    </source>
</evidence>
<evidence type="ECO:0000313" key="2">
    <source>
        <dbReference type="EMBL" id="SNR84270.1"/>
    </source>
</evidence>
<name>A0A238ZLS6_9FLAO</name>
<dbReference type="Proteomes" id="UP000198379">
    <property type="component" value="Unassembled WGS sequence"/>
</dbReference>
<keyword evidence="1" id="KW-0472">Membrane</keyword>
<protein>
    <submittedName>
        <fullName evidence="2">Uncharacterized protein</fullName>
    </submittedName>
</protein>
<reference evidence="2 3" key="1">
    <citation type="submission" date="2017-06" db="EMBL/GenBank/DDBJ databases">
        <authorList>
            <person name="Kim H.J."/>
            <person name="Triplett B.A."/>
        </authorList>
    </citation>
    <scope>NUCLEOTIDE SEQUENCE [LARGE SCALE GENOMIC DNA]</scope>
    <source>
        <strain evidence="2 3">DSM 25597</strain>
    </source>
</reference>
<dbReference type="RefSeq" id="WP_089371657.1">
    <property type="nucleotide sequence ID" value="NZ_BMEP01000001.1"/>
</dbReference>
<feature type="transmembrane region" description="Helical" evidence="1">
    <location>
        <begin position="57"/>
        <end position="74"/>
    </location>
</feature>
<evidence type="ECO:0000256" key="1">
    <source>
        <dbReference type="SAM" id="Phobius"/>
    </source>
</evidence>
<gene>
    <name evidence="2" type="ORF">SAMN06265376_103337</name>
</gene>
<dbReference type="AlphaFoldDB" id="A0A238ZLS6"/>
<proteinExistence type="predicted"/>
<keyword evidence="1" id="KW-0812">Transmembrane</keyword>
<accession>A0A238ZLS6</accession>